<evidence type="ECO:0000256" key="11">
    <source>
        <dbReference type="ARBA" id="ARBA00075356"/>
    </source>
</evidence>
<evidence type="ECO:0000256" key="5">
    <source>
        <dbReference type="ARBA" id="ARBA00022670"/>
    </source>
</evidence>
<dbReference type="GO" id="GO:0006508">
    <property type="term" value="P:proteolysis"/>
    <property type="evidence" value="ECO:0007669"/>
    <property type="project" value="UniProtKB-KW"/>
</dbReference>
<evidence type="ECO:0000256" key="13">
    <source>
        <dbReference type="RuleBase" id="RU000590"/>
    </source>
</evidence>
<keyword evidence="5" id="KW-0645">Protease</keyword>
<evidence type="ECO:0000256" key="7">
    <source>
        <dbReference type="ARBA" id="ARBA00022801"/>
    </source>
</evidence>
<evidence type="ECO:0000256" key="8">
    <source>
        <dbReference type="ARBA" id="ARBA00023049"/>
    </source>
</evidence>
<evidence type="ECO:0000256" key="3">
    <source>
        <dbReference type="ARBA" id="ARBA00008766"/>
    </source>
</evidence>
<dbReference type="EMBL" id="CP049916">
    <property type="protein sequence ID" value="QIO09459.1"/>
    <property type="molecule type" value="Genomic_DNA"/>
</dbReference>
<evidence type="ECO:0000259" key="14">
    <source>
        <dbReference type="SMART" id="SM01011"/>
    </source>
</evidence>
<dbReference type="PANTHER" id="PTHR43226:SF4">
    <property type="entry name" value="XAA-PRO AMINOPEPTIDASE 3"/>
    <property type="match status" value="1"/>
</dbReference>
<dbReference type="AlphaFoldDB" id="A0A6G8S5K0"/>
<dbReference type="RefSeq" id="WP_166325677.1">
    <property type="nucleotide sequence ID" value="NZ_CP049916.1"/>
</dbReference>
<comment type="cofactor">
    <cofactor evidence="2">
        <name>Mn(2+)</name>
        <dbReference type="ChEBI" id="CHEBI:29035"/>
    </cofactor>
</comment>
<keyword evidence="7 15" id="KW-0378">Hydrolase</keyword>
<dbReference type="InterPro" id="IPR001131">
    <property type="entry name" value="Peptidase_M24B_aminopep-P_CS"/>
</dbReference>
<dbReference type="PROSITE" id="PS00491">
    <property type="entry name" value="PROLINE_PEPTIDASE"/>
    <property type="match status" value="1"/>
</dbReference>
<dbReference type="SUPFAM" id="SSF55920">
    <property type="entry name" value="Creatinase/aminopeptidase"/>
    <property type="match status" value="1"/>
</dbReference>
<dbReference type="FunFam" id="3.90.230.10:FF:000002">
    <property type="entry name" value="Xaa-Pro aminopeptidase 3"/>
    <property type="match status" value="1"/>
</dbReference>
<evidence type="ECO:0000313" key="16">
    <source>
        <dbReference type="Proteomes" id="UP000501939"/>
    </source>
</evidence>
<dbReference type="PANTHER" id="PTHR43226">
    <property type="entry name" value="XAA-PRO AMINOPEPTIDASE 3"/>
    <property type="match status" value="1"/>
</dbReference>
<accession>A0A6G8S5K0</accession>
<dbReference type="Pfam" id="PF00557">
    <property type="entry name" value="Peptidase_M24"/>
    <property type="match status" value="1"/>
</dbReference>
<comment type="similarity">
    <text evidence="3 13">Belongs to the peptidase M24B family.</text>
</comment>
<dbReference type="KEGG" id="alj:G8D99_10805"/>
<dbReference type="NCBIfam" id="NF008131">
    <property type="entry name" value="PRK10879.1"/>
    <property type="match status" value="1"/>
</dbReference>
<dbReference type="Proteomes" id="UP000501939">
    <property type="component" value="Chromosome"/>
</dbReference>
<evidence type="ECO:0000256" key="10">
    <source>
        <dbReference type="ARBA" id="ARBA00069363"/>
    </source>
</evidence>
<evidence type="ECO:0000256" key="1">
    <source>
        <dbReference type="ARBA" id="ARBA00001424"/>
    </source>
</evidence>
<dbReference type="Gene3D" id="3.90.230.10">
    <property type="entry name" value="Creatinase/methionine aminopeptidase superfamily"/>
    <property type="match status" value="1"/>
</dbReference>
<dbReference type="InterPro" id="IPR000994">
    <property type="entry name" value="Pept_M24"/>
</dbReference>
<dbReference type="GO" id="GO:0070006">
    <property type="term" value="F:metalloaminopeptidase activity"/>
    <property type="evidence" value="ECO:0007669"/>
    <property type="project" value="InterPro"/>
</dbReference>
<dbReference type="EC" id="3.4.11.9" evidence="4"/>
<proteinExistence type="inferred from homology"/>
<gene>
    <name evidence="15" type="primary">pepP</name>
    <name evidence="15" type="ORF">G8D99_10805</name>
</gene>
<name>A0A6G8S5K0_9GAMM</name>
<keyword evidence="9" id="KW-0464">Manganese</keyword>
<dbReference type="InterPro" id="IPR052433">
    <property type="entry name" value="X-Pro_dipept-like"/>
</dbReference>
<dbReference type="InterPro" id="IPR007865">
    <property type="entry name" value="Aminopep_P_N"/>
</dbReference>
<organism evidence="15 16">
    <name type="scientific">Acinetobacter lanii</name>
    <dbReference type="NCBI Taxonomy" id="2715163"/>
    <lineage>
        <taxon>Bacteria</taxon>
        <taxon>Pseudomonadati</taxon>
        <taxon>Pseudomonadota</taxon>
        <taxon>Gammaproteobacteria</taxon>
        <taxon>Moraxellales</taxon>
        <taxon>Moraxellaceae</taxon>
        <taxon>Acinetobacter</taxon>
    </lineage>
</organism>
<dbReference type="GO" id="GO:0005829">
    <property type="term" value="C:cytosol"/>
    <property type="evidence" value="ECO:0007669"/>
    <property type="project" value="TreeGrafter"/>
</dbReference>
<keyword evidence="16" id="KW-1185">Reference proteome</keyword>
<sequence>MKLTQADFQARRDLLAEQMGPHSIAIIETSPVAMRNRDADYKYRTDSSFFYLTGFAEPEAVAVIETGDSVDEYTYSLFCRERDREMEIWNGYRAGVDGAVDDFDADEAYAIDLLDEEIIEKLLDKQKLFYRIGHRAEFDARVAKWIVQANGESRKGTTAPAQLIQLDRIVDEMRLHKDAEEIQLMQIASDISAEAHTRAMQTVKPGMMEYALEAELNYIFGKNGCVPSYNSIVGGGENGCILHYVENNKALKDGDLVLIDAACEYEFYASDITRTFPINGKFSPEQKALYQVVLDAQMAAIDAVRIGNSYKEPHHVAVRILVQGLLDLGIMQGDLEQIIDSESFRQFYMHGTGHWLGMDVHDVGAYKVDGEWRTYQAGMVVTVEPGLYIAPDDESVDPKWRGIGIRIEDDVVATVDGPLVLTKNVVKTIEEIEALMSASHS</sequence>
<protein>
    <recommendedName>
        <fullName evidence="10">Xaa-Pro aminopeptidase</fullName>
        <ecNumber evidence="4">3.4.11.9</ecNumber>
    </recommendedName>
    <alternativeName>
        <fullName evidence="11">Aminopeptidase P II</fullName>
    </alternativeName>
    <alternativeName>
        <fullName evidence="12">X-Pro aminopeptidase</fullName>
    </alternativeName>
</protein>
<evidence type="ECO:0000256" key="2">
    <source>
        <dbReference type="ARBA" id="ARBA00001936"/>
    </source>
</evidence>
<keyword evidence="15" id="KW-0031">Aminopeptidase</keyword>
<evidence type="ECO:0000256" key="4">
    <source>
        <dbReference type="ARBA" id="ARBA00012574"/>
    </source>
</evidence>
<keyword evidence="8" id="KW-0482">Metalloprotease</keyword>
<comment type="catalytic activity">
    <reaction evidence="1">
        <text>Release of any N-terminal amino acid, including proline, that is linked to proline, even from a dipeptide or tripeptide.</text>
        <dbReference type="EC" id="3.4.11.9"/>
    </reaction>
</comment>
<evidence type="ECO:0000256" key="9">
    <source>
        <dbReference type="ARBA" id="ARBA00023211"/>
    </source>
</evidence>
<feature type="domain" description="Aminopeptidase P N-terminal" evidence="14">
    <location>
        <begin position="3"/>
        <end position="139"/>
    </location>
</feature>
<dbReference type="InterPro" id="IPR036005">
    <property type="entry name" value="Creatinase/aminopeptidase-like"/>
</dbReference>
<dbReference type="SUPFAM" id="SSF53092">
    <property type="entry name" value="Creatinase/prolidase N-terminal domain"/>
    <property type="match status" value="1"/>
</dbReference>
<dbReference type="InterPro" id="IPR029149">
    <property type="entry name" value="Creatin/AminoP/Spt16_N"/>
</dbReference>
<dbReference type="Gene3D" id="3.40.350.10">
    <property type="entry name" value="Creatinase/prolidase N-terminal domain"/>
    <property type="match status" value="1"/>
</dbReference>
<dbReference type="Pfam" id="PF05195">
    <property type="entry name" value="AMP_N"/>
    <property type="match status" value="1"/>
</dbReference>
<dbReference type="GO" id="GO:0030145">
    <property type="term" value="F:manganese ion binding"/>
    <property type="evidence" value="ECO:0007669"/>
    <property type="project" value="InterPro"/>
</dbReference>
<evidence type="ECO:0000256" key="12">
    <source>
        <dbReference type="ARBA" id="ARBA00081411"/>
    </source>
</evidence>
<dbReference type="CDD" id="cd01087">
    <property type="entry name" value="Prolidase"/>
    <property type="match status" value="1"/>
</dbReference>
<evidence type="ECO:0000256" key="6">
    <source>
        <dbReference type="ARBA" id="ARBA00022723"/>
    </source>
</evidence>
<reference evidence="15 16" key="1">
    <citation type="submission" date="2020-03" db="EMBL/GenBank/DDBJ databases">
        <authorList>
            <person name="Zhu W."/>
        </authorList>
    </citation>
    <scope>NUCLEOTIDE SEQUENCE [LARGE SCALE GENOMIC DNA]</scope>
    <source>
        <strain evidence="15 16">185</strain>
    </source>
</reference>
<dbReference type="SMART" id="SM01011">
    <property type="entry name" value="AMP_N"/>
    <property type="match status" value="1"/>
</dbReference>
<evidence type="ECO:0000313" key="15">
    <source>
        <dbReference type="EMBL" id="QIO09459.1"/>
    </source>
</evidence>
<keyword evidence="6 13" id="KW-0479">Metal-binding</keyword>